<dbReference type="Pfam" id="PF00295">
    <property type="entry name" value="Glyco_hydro_28"/>
    <property type="match status" value="1"/>
</dbReference>
<feature type="signal peptide" evidence="5">
    <location>
        <begin position="1"/>
        <end position="35"/>
    </location>
</feature>
<dbReference type="InterPro" id="IPR006626">
    <property type="entry name" value="PbH1"/>
</dbReference>
<dbReference type="EMBL" id="OKRB01000141">
    <property type="protein sequence ID" value="SPE30698.1"/>
    <property type="molecule type" value="Genomic_DNA"/>
</dbReference>
<feature type="domain" description="Rhamnogalacturonase A/B/Epimerase-like pectate lyase" evidence="6">
    <location>
        <begin position="44"/>
        <end position="102"/>
    </location>
</feature>
<dbReference type="Proteomes" id="UP000239735">
    <property type="component" value="Unassembled WGS sequence"/>
</dbReference>
<organism evidence="7 8">
    <name type="scientific">Candidatus Sulfuritelmatomonas gaucii</name>
    <dbReference type="NCBI Taxonomy" id="2043161"/>
    <lineage>
        <taxon>Bacteria</taxon>
        <taxon>Pseudomonadati</taxon>
        <taxon>Acidobacteriota</taxon>
        <taxon>Terriglobia</taxon>
        <taxon>Terriglobales</taxon>
        <taxon>Acidobacteriaceae</taxon>
        <taxon>Candidatus Sulfuritelmatomonas</taxon>
    </lineage>
</organism>
<dbReference type="PANTHER" id="PTHR31339:SF9">
    <property type="entry name" value="PLASMIN AND FIBRONECTIN-BINDING PROTEIN A"/>
    <property type="match status" value="1"/>
</dbReference>
<evidence type="ECO:0000313" key="8">
    <source>
        <dbReference type="Proteomes" id="UP000239735"/>
    </source>
</evidence>
<dbReference type="InterPro" id="IPR024535">
    <property type="entry name" value="RHGA/B-epi-like_pectate_lyase"/>
</dbReference>
<dbReference type="AlphaFoldDB" id="A0A2N9M5G2"/>
<evidence type="ECO:0000256" key="1">
    <source>
        <dbReference type="ARBA" id="ARBA00008834"/>
    </source>
</evidence>
<comment type="similarity">
    <text evidence="1 4">Belongs to the glycosyl hydrolase 28 family.</text>
</comment>
<dbReference type="Pfam" id="PF12708">
    <property type="entry name" value="Pect-lyase_RHGA_epim"/>
    <property type="match status" value="1"/>
</dbReference>
<accession>A0A2N9M5G2</accession>
<dbReference type="InterPro" id="IPR012334">
    <property type="entry name" value="Pectin_lyas_fold"/>
</dbReference>
<dbReference type="PANTHER" id="PTHR31339">
    <property type="entry name" value="PECTIN LYASE-RELATED"/>
    <property type="match status" value="1"/>
</dbReference>
<dbReference type="InterPro" id="IPR000743">
    <property type="entry name" value="Glyco_hydro_28"/>
</dbReference>
<keyword evidence="5" id="KW-0732">Signal</keyword>
<gene>
    <name evidence="7" type="ORF">SBA5_80067</name>
</gene>
<protein>
    <submittedName>
        <fullName evidence="7">Glycoside hydrolase, family 28</fullName>
    </submittedName>
</protein>
<dbReference type="InterPro" id="IPR011050">
    <property type="entry name" value="Pectin_lyase_fold/virulence"/>
</dbReference>
<dbReference type="InterPro" id="IPR051801">
    <property type="entry name" value="GH28_Enzymes"/>
</dbReference>
<feature type="chain" id="PRO_5014686400" evidence="5">
    <location>
        <begin position="36"/>
        <end position="542"/>
    </location>
</feature>
<evidence type="ECO:0000256" key="5">
    <source>
        <dbReference type="SAM" id="SignalP"/>
    </source>
</evidence>
<keyword evidence="2 4" id="KW-0378">Hydrolase</keyword>
<dbReference type="SMART" id="SM00710">
    <property type="entry name" value="PbH1"/>
    <property type="match status" value="6"/>
</dbReference>
<sequence>MSGPDEARRTRMKAKLRQAMMAALAVAAMPVCGMAQENTGRPVFNVVDYGAKNDGSANAADAFKAAIAAAKAAGGGTVFVPAGHYVSGPIEMVSNLTLYLDAGATVEFPATTLPFTPGRHQGVETLTPVPLIGGHDLENVAVMGRGVLMSSNADWMKLHSREQREGNNPGSANGPQWEQFLNDLNADKTIPEEEYKEAAAELRPSFVRFMNSKNILVSGLRFVGSPMWTVHLLYSENATVENLVIETYPGVHTDGIVVDSSRFVRIANDYIDTGDDGIVIKSGKDADGLRVNWPTEDVTITNCTVHHAHGAVTIGSETSGSVRNIVASNMTAVGTENGARIKSARGRGGVVEDVRFDNWTMENVGEAIVVTNYYLMEGETRRGEETVSKTTPVFRNIAMSHMTIDGAKTLIDVEGLPEMPIQGLHISDVMGTGATGMKATYTDDLELHNVELNPEAGPAFRVEHASNLELDDVTESQPLAQTPVIRLDDAAGAIVRDSRAFKGTGVFLSTGKDELKKIVLEGNALGEAAVATEESESSGGKE</sequence>
<evidence type="ECO:0000256" key="4">
    <source>
        <dbReference type="RuleBase" id="RU361169"/>
    </source>
</evidence>
<dbReference type="GO" id="GO:0005975">
    <property type="term" value="P:carbohydrate metabolic process"/>
    <property type="evidence" value="ECO:0007669"/>
    <property type="project" value="InterPro"/>
</dbReference>
<reference evidence="8" key="1">
    <citation type="submission" date="2018-02" db="EMBL/GenBank/DDBJ databases">
        <authorList>
            <person name="Hausmann B."/>
        </authorList>
    </citation>
    <scope>NUCLEOTIDE SEQUENCE [LARGE SCALE GENOMIC DNA]</scope>
    <source>
        <strain evidence="8">Peat soil MAG SbA5</strain>
    </source>
</reference>
<dbReference type="GO" id="GO:0004650">
    <property type="term" value="F:polygalacturonase activity"/>
    <property type="evidence" value="ECO:0007669"/>
    <property type="project" value="InterPro"/>
</dbReference>
<evidence type="ECO:0000259" key="6">
    <source>
        <dbReference type="Pfam" id="PF12708"/>
    </source>
</evidence>
<evidence type="ECO:0000313" key="7">
    <source>
        <dbReference type="EMBL" id="SPE30698.1"/>
    </source>
</evidence>
<keyword evidence="3 4" id="KW-0326">Glycosidase</keyword>
<name>A0A2N9M5G2_9BACT</name>
<dbReference type="Gene3D" id="2.160.20.10">
    <property type="entry name" value="Single-stranded right-handed beta-helix, Pectin lyase-like"/>
    <property type="match status" value="1"/>
</dbReference>
<dbReference type="SUPFAM" id="SSF51126">
    <property type="entry name" value="Pectin lyase-like"/>
    <property type="match status" value="1"/>
</dbReference>
<evidence type="ECO:0000256" key="2">
    <source>
        <dbReference type="ARBA" id="ARBA00022801"/>
    </source>
</evidence>
<proteinExistence type="inferred from homology"/>
<evidence type="ECO:0000256" key="3">
    <source>
        <dbReference type="ARBA" id="ARBA00023295"/>
    </source>
</evidence>